<comment type="caution">
    <text evidence="2">The sequence shown here is derived from an EMBL/GenBank/DDBJ whole genome shotgun (WGS) entry which is preliminary data.</text>
</comment>
<accession>A0A1H3SG26</accession>
<name>A0A1H3SG26_9BACT</name>
<evidence type="ECO:0000256" key="1">
    <source>
        <dbReference type="SAM" id="SignalP"/>
    </source>
</evidence>
<protein>
    <recommendedName>
        <fullName evidence="4">DUF4168 domain-containing protein</fullName>
    </recommendedName>
</protein>
<proteinExistence type="predicted"/>
<dbReference type="Proteomes" id="UP000199663">
    <property type="component" value="Unassembled WGS sequence"/>
</dbReference>
<evidence type="ECO:0008006" key="4">
    <source>
        <dbReference type="Google" id="ProtNLM"/>
    </source>
</evidence>
<gene>
    <name evidence="2" type="ORF">SAMN05444412_111112</name>
</gene>
<feature type="signal peptide" evidence="1">
    <location>
        <begin position="1"/>
        <end position="22"/>
    </location>
</feature>
<dbReference type="EMBL" id="FNQC01000011">
    <property type="protein sequence ID" value="SDZ36501.1"/>
    <property type="molecule type" value="Genomic_DNA"/>
</dbReference>
<dbReference type="RefSeq" id="WP_019598821.1">
    <property type="nucleotide sequence ID" value="NZ_FNQC01000011.1"/>
</dbReference>
<organism evidence="2 3">
    <name type="scientific">Rhodonellum ikkaensis</name>
    <dbReference type="NCBI Taxonomy" id="336829"/>
    <lineage>
        <taxon>Bacteria</taxon>
        <taxon>Pseudomonadati</taxon>
        <taxon>Bacteroidota</taxon>
        <taxon>Cytophagia</taxon>
        <taxon>Cytophagales</taxon>
        <taxon>Cytophagaceae</taxon>
        <taxon>Rhodonellum</taxon>
    </lineage>
</organism>
<sequence length="171" mass="18894">MVKKILFSTFLMLGLFGIQLSAQEVGDAAKEEITEEELMKYAVMEESTAAFLQEKQDNLVEMIKTDEALGGAARYNEIKGAWGDAEKLAAINITEEETAAFQKIQDFVDSLGKEVVKYKTEIIMDAELLGAATYNKVKKAMDADPSVKEKIDTLIADLKEKRKSGDGDVTE</sequence>
<evidence type="ECO:0000313" key="3">
    <source>
        <dbReference type="Proteomes" id="UP000199663"/>
    </source>
</evidence>
<keyword evidence="1" id="KW-0732">Signal</keyword>
<reference evidence="2 3" key="1">
    <citation type="submission" date="2016-10" db="EMBL/GenBank/DDBJ databases">
        <authorList>
            <person name="Varghese N."/>
            <person name="Submissions S."/>
        </authorList>
    </citation>
    <scope>NUCLEOTIDE SEQUENCE [LARGE SCALE GENOMIC DNA]</scope>
    <source>
        <strain evidence="2 3">DSM 17997</strain>
    </source>
</reference>
<feature type="chain" id="PRO_5045940355" description="DUF4168 domain-containing protein" evidence="1">
    <location>
        <begin position="23"/>
        <end position="171"/>
    </location>
</feature>
<evidence type="ECO:0000313" key="2">
    <source>
        <dbReference type="EMBL" id="SDZ36501.1"/>
    </source>
</evidence>
<keyword evidence="3" id="KW-1185">Reference proteome</keyword>